<organism evidence="4 5">
    <name type="scientific">Candidatus Brocadia fulgida</name>
    <dbReference type="NCBI Taxonomy" id="380242"/>
    <lineage>
        <taxon>Bacteria</taxon>
        <taxon>Pseudomonadati</taxon>
        <taxon>Planctomycetota</taxon>
        <taxon>Candidatus Brocadiia</taxon>
        <taxon>Candidatus Brocadiales</taxon>
        <taxon>Candidatus Brocadiaceae</taxon>
        <taxon>Candidatus Brocadia</taxon>
    </lineage>
</organism>
<dbReference type="AlphaFoldDB" id="A0A0M2UTQ6"/>
<keyword evidence="1" id="KW-0802">TPR repeat</keyword>
<feature type="compositionally biased region" description="Basic and acidic residues" evidence="2">
    <location>
        <begin position="271"/>
        <end position="309"/>
    </location>
</feature>
<protein>
    <submittedName>
        <fullName evidence="4">Uncharacterized protein</fullName>
    </submittedName>
</protein>
<evidence type="ECO:0000256" key="2">
    <source>
        <dbReference type="SAM" id="MobiDB-lite"/>
    </source>
</evidence>
<dbReference type="Pfam" id="PF13432">
    <property type="entry name" value="TPR_16"/>
    <property type="match status" value="1"/>
</dbReference>
<name>A0A0M2UTQ6_9BACT</name>
<keyword evidence="5" id="KW-1185">Reference proteome</keyword>
<keyword evidence="3" id="KW-1133">Transmembrane helix</keyword>
<evidence type="ECO:0000313" key="5">
    <source>
        <dbReference type="Proteomes" id="UP000034954"/>
    </source>
</evidence>
<dbReference type="Pfam" id="PF00515">
    <property type="entry name" value="TPR_1"/>
    <property type="match status" value="1"/>
</dbReference>
<keyword evidence="3" id="KW-0812">Transmembrane</keyword>
<dbReference type="Proteomes" id="UP000034954">
    <property type="component" value="Unassembled WGS sequence"/>
</dbReference>
<feature type="compositionally biased region" description="Low complexity" evidence="2">
    <location>
        <begin position="252"/>
        <end position="270"/>
    </location>
</feature>
<proteinExistence type="predicted"/>
<feature type="region of interest" description="Disordered" evidence="2">
    <location>
        <begin position="164"/>
        <end position="309"/>
    </location>
</feature>
<evidence type="ECO:0000313" key="4">
    <source>
        <dbReference type="EMBL" id="KKO19453.1"/>
    </source>
</evidence>
<sequence length="309" mass="36851">MTGILNKKRRMHTSGFFVRVFLVLVSLGWIDPLADKVREGNELYHRGAYDEALDKYVNAQIDSPQISQLDFNIADTQYQRKKYDEAAQWFDKVVQSGSPEMQAKASFNMGNTLYRQGKMKEAMEYYKKAVDFADDLKHKGNESIDTLKNDARYNYEYVERKIKENEQKQQQQQQQAEEDKKNQNQNDQQQKQQDDKDNKEDQRQKENKDEKKENDESQQDQQQPRPEDTPKNDKHSEENRQDQSDTDKQKEQQTQQQQQSQSQQPQGQRQMSKEEAERFLDALDHAEKETRQMMRDKQRLQHKSVEKDW</sequence>
<dbReference type="InterPro" id="IPR019734">
    <property type="entry name" value="TPR_rpt"/>
</dbReference>
<reference evidence="4 5" key="1">
    <citation type="journal article" date="2013" name="BMC Microbiol.">
        <title>Identification of the type II cytochrome c maturation pathway in anammox bacteria by comparative genomics.</title>
        <authorList>
            <person name="Ferousi C."/>
            <person name="Speth D.R."/>
            <person name="Reimann J."/>
            <person name="Op den Camp H.J."/>
            <person name="Allen J.W."/>
            <person name="Keltjens J.T."/>
            <person name="Jetten M.S."/>
        </authorList>
    </citation>
    <scope>NUCLEOTIDE SEQUENCE [LARGE SCALE GENOMIC DNA]</scope>
    <source>
        <strain evidence="4">RU1</strain>
    </source>
</reference>
<dbReference type="EMBL" id="LAQJ01000190">
    <property type="protein sequence ID" value="KKO19453.1"/>
    <property type="molecule type" value="Genomic_DNA"/>
</dbReference>
<comment type="caution">
    <text evidence="4">The sequence shown here is derived from an EMBL/GenBank/DDBJ whole genome shotgun (WGS) entry which is preliminary data.</text>
</comment>
<accession>A0A0M2UTQ6</accession>
<evidence type="ECO:0000256" key="1">
    <source>
        <dbReference type="PROSITE-ProRule" id="PRU00339"/>
    </source>
</evidence>
<feature type="repeat" description="TPR" evidence="1">
    <location>
        <begin position="103"/>
        <end position="136"/>
    </location>
</feature>
<dbReference type="PROSITE" id="PS50293">
    <property type="entry name" value="TPR_REGION"/>
    <property type="match status" value="1"/>
</dbReference>
<dbReference type="SUPFAM" id="SSF48452">
    <property type="entry name" value="TPR-like"/>
    <property type="match status" value="1"/>
</dbReference>
<evidence type="ECO:0000256" key="3">
    <source>
        <dbReference type="SAM" id="Phobius"/>
    </source>
</evidence>
<dbReference type="SMART" id="SM00028">
    <property type="entry name" value="TPR"/>
    <property type="match status" value="2"/>
</dbReference>
<dbReference type="InterPro" id="IPR011990">
    <property type="entry name" value="TPR-like_helical_dom_sf"/>
</dbReference>
<gene>
    <name evidence="4" type="ORF">BROFUL_01832</name>
</gene>
<dbReference type="Gene3D" id="1.25.40.10">
    <property type="entry name" value="Tetratricopeptide repeat domain"/>
    <property type="match status" value="1"/>
</dbReference>
<dbReference type="PROSITE" id="PS50005">
    <property type="entry name" value="TPR"/>
    <property type="match status" value="1"/>
</dbReference>
<feature type="compositionally biased region" description="Basic and acidic residues" evidence="2">
    <location>
        <begin position="225"/>
        <end position="251"/>
    </location>
</feature>
<feature type="compositionally biased region" description="Basic and acidic residues" evidence="2">
    <location>
        <begin position="192"/>
        <end position="215"/>
    </location>
</feature>
<keyword evidence="3" id="KW-0472">Membrane</keyword>
<feature type="transmembrane region" description="Helical" evidence="3">
    <location>
        <begin position="12"/>
        <end position="30"/>
    </location>
</feature>